<evidence type="ECO:0000313" key="2">
    <source>
        <dbReference type="EMBL" id="MBQ0266773.1"/>
    </source>
</evidence>
<gene>
    <name evidence="2" type="ORF">J7T18_00470</name>
</gene>
<feature type="transmembrane region" description="Helical" evidence="1">
    <location>
        <begin position="67"/>
        <end position="90"/>
    </location>
</feature>
<dbReference type="RefSeq" id="WP_210847905.1">
    <property type="nucleotide sequence ID" value="NZ_JAGKLY010000001.1"/>
</dbReference>
<dbReference type="Proteomes" id="UP000674270">
    <property type="component" value="Unassembled WGS sequence"/>
</dbReference>
<reference evidence="2" key="1">
    <citation type="submission" date="2021-03" db="EMBL/GenBank/DDBJ databases">
        <authorList>
            <person name="Stanton E."/>
        </authorList>
    </citation>
    <scope>NUCLEOTIDE SEQUENCE</scope>
    <source>
        <strain evidence="2">2020EL-00113</strain>
    </source>
</reference>
<feature type="transmembrane region" description="Helical" evidence="1">
    <location>
        <begin position="29"/>
        <end position="46"/>
    </location>
</feature>
<organism evidence="2 3">
    <name type="scientific">Providencia huaxiensis</name>
    <dbReference type="NCBI Taxonomy" id="2027290"/>
    <lineage>
        <taxon>Bacteria</taxon>
        <taxon>Pseudomonadati</taxon>
        <taxon>Pseudomonadota</taxon>
        <taxon>Gammaproteobacteria</taxon>
        <taxon>Enterobacterales</taxon>
        <taxon>Morganellaceae</taxon>
        <taxon>Providencia</taxon>
    </lineage>
</organism>
<proteinExistence type="predicted"/>
<keyword evidence="1" id="KW-1133">Transmembrane helix</keyword>
<name>A0A8I2AAX8_9GAMM</name>
<comment type="caution">
    <text evidence="2">The sequence shown here is derived from an EMBL/GenBank/DDBJ whole genome shotgun (WGS) entry which is preliminary data.</text>
</comment>
<evidence type="ECO:0000313" key="3">
    <source>
        <dbReference type="Proteomes" id="UP000674270"/>
    </source>
</evidence>
<evidence type="ECO:0000256" key="1">
    <source>
        <dbReference type="SAM" id="Phobius"/>
    </source>
</evidence>
<sequence length="145" mass="16588">MIDLYGYLVDMKMYLVDELRPLFDKSANYLTWSFFSFVACIAAIKAKKERYKAKVKVGLGIKVIYNIYIVLFFCIGVVNLSYIGVAFSVFETKNNSIFFPIVFGMAILIVMLNASTTVHGQIENLNNETTKTIGRKTKSKKKKRR</sequence>
<dbReference type="EMBL" id="JAGKLY010000001">
    <property type="protein sequence ID" value="MBQ0266773.1"/>
    <property type="molecule type" value="Genomic_DNA"/>
</dbReference>
<keyword evidence="1" id="KW-0812">Transmembrane</keyword>
<accession>A0A8I2AAX8</accession>
<dbReference type="AlphaFoldDB" id="A0A8I2AAX8"/>
<keyword evidence="1" id="KW-0472">Membrane</keyword>
<protein>
    <submittedName>
        <fullName evidence="2">Uncharacterized protein</fullName>
    </submittedName>
</protein>
<feature type="transmembrane region" description="Helical" evidence="1">
    <location>
        <begin position="96"/>
        <end position="114"/>
    </location>
</feature>